<comment type="caution">
    <text evidence="1">The sequence shown here is derived from an EMBL/GenBank/DDBJ whole genome shotgun (WGS) entry which is preliminary data.</text>
</comment>
<dbReference type="EMBL" id="BPMS01000028">
    <property type="protein sequence ID" value="GIZ90572.1"/>
    <property type="molecule type" value="Genomic_DNA"/>
</dbReference>
<gene>
    <name evidence="1" type="ORF">KAM435_38990</name>
    <name evidence="2" type="ORF">KAM436_39110</name>
</gene>
<sequence length="241" mass="28559">MKKVQSLLPVDLSLPERQLMEDGTMFVRLPTLADLDLFWQENKGRFAFACEGVSCRKPVFLREYEWIFGPTKASVVRAAMRWDRIGVGIEFYDQAEKDPESHEAFFIQRETNRQKQMLKGKWTSADESEYRRDCLVRPRASYRGWWQLKNLPRGYDKDTWFNPAIQHEEICDPHMPADQVAVKLQEQTFDDWKESDVDQVAYHDRASVVETIRYWRTEKKEGRDYYGSENERESRVKAATN</sequence>
<organism evidence="1 3">
    <name type="scientific">Aquipseudomonas alcaligenes</name>
    <name type="common">Pseudomonas alcaligenes</name>
    <dbReference type="NCBI Taxonomy" id="43263"/>
    <lineage>
        <taxon>Bacteria</taxon>
        <taxon>Pseudomonadati</taxon>
        <taxon>Pseudomonadota</taxon>
        <taxon>Gammaproteobacteria</taxon>
        <taxon>Pseudomonadales</taxon>
        <taxon>Pseudomonadaceae</taxon>
        <taxon>Aquipseudomonas</taxon>
    </lineage>
</organism>
<evidence type="ECO:0000313" key="4">
    <source>
        <dbReference type="Proteomes" id="UP000887228"/>
    </source>
</evidence>
<evidence type="ECO:0000313" key="3">
    <source>
        <dbReference type="Proteomes" id="UP000887212"/>
    </source>
</evidence>
<reference evidence="1 4" key="1">
    <citation type="submission" date="2021-07" db="EMBL/GenBank/DDBJ databases">
        <title>Whole genome sequencing of carbapenem-resistant Pseudomonas spp. isolated in Japan.</title>
        <authorList>
            <person name="Suzuki M."/>
            <person name="Maehana S."/>
            <person name="Kitasato H."/>
        </authorList>
    </citation>
    <scope>NUCLEOTIDE SEQUENCE</scope>
    <source>
        <strain evidence="1">KAM435</strain>
        <strain evidence="2 4">KAM436</strain>
    </source>
</reference>
<dbReference type="EMBL" id="BPMT01000026">
    <property type="protein sequence ID" value="GIZ94943.1"/>
    <property type="molecule type" value="Genomic_DNA"/>
</dbReference>
<accession>A0AA37FMH1</accession>
<protein>
    <submittedName>
        <fullName evidence="1">Uncharacterized protein</fullName>
    </submittedName>
</protein>
<evidence type="ECO:0000313" key="2">
    <source>
        <dbReference type="EMBL" id="GIZ94943.1"/>
    </source>
</evidence>
<dbReference type="Proteomes" id="UP000887212">
    <property type="component" value="Unassembled WGS sequence"/>
</dbReference>
<proteinExistence type="predicted"/>
<evidence type="ECO:0000313" key="1">
    <source>
        <dbReference type="EMBL" id="GIZ90572.1"/>
    </source>
</evidence>
<dbReference type="AlphaFoldDB" id="A0AA37FMH1"/>
<name>A0AA37FMH1_AQUAC</name>
<dbReference type="Proteomes" id="UP000887228">
    <property type="component" value="Unassembled WGS sequence"/>
</dbReference>